<feature type="non-terminal residue" evidence="2">
    <location>
        <position position="99"/>
    </location>
</feature>
<keyword evidence="1" id="KW-0812">Transmembrane</keyword>
<dbReference type="AlphaFoldDB" id="X1AS78"/>
<evidence type="ECO:0000256" key="1">
    <source>
        <dbReference type="SAM" id="Phobius"/>
    </source>
</evidence>
<protein>
    <submittedName>
        <fullName evidence="2">Uncharacterized protein</fullName>
    </submittedName>
</protein>
<feature type="transmembrane region" description="Helical" evidence="1">
    <location>
        <begin position="70"/>
        <end position="94"/>
    </location>
</feature>
<proteinExistence type="predicted"/>
<reference evidence="2" key="1">
    <citation type="journal article" date="2014" name="Front. Microbiol.">
        <title>High frequency of phylogenetically diverse reductive dehalogenase-homologous genes in deep subseafloor sedimentary metagenomes.</title>
        <authorList>
            <person name="Kawai M."/>
            <person name="Futagami T."/>
            <person name="Toyoda A."/>
            <person name="Takaki Y."/>
            <person name="Nishi S."/>
            <person name="Hori S."/>
            <person name="Arai W."/>
            <person name="Tsubouchi T."/>
            <person name="Morono Y."/>
            <person name="Uchiyama I."/>
            <person name="Ito T."/>
            <person name="Fujiyama A."/>
            <person name="Inagaki F."/>
            <person name="Takami H."/>
        </authorList>
    </citation>
    <scope>NUCLEOTIDE SEQUENCE</scope>
    <source>
        <strain evidence="2">Expedition CK06-06</strain>
    </source>
</reference>
<organism evidence="2">
    <name type="scientific">marine sediment metagenome</name>
    <dbReference type="NCBI Taxonomy" id="412755"/>
    <lineage>
        <taxon>unclassified sequences</taxon>
        <taxon>metagenomes</taxon>
        <taxon>ecological metagenomes</taxon>
    </lineage>
</organism>
<dbReference type="EMBL" id="BART01018072">
    <property type="protein sequence ID" value="GAG85545.1"/>
    <property type="molecule type" value="Genomic_DNA"/>
</dbReference>
<gene>
    <name evidence="2" type="ORF">S01H4_34181</name>
</gene>
<accession>X1AS78</accession>
<comment type="caution">
    <text evidence="2">The sequence shown here is derived from an EMBL/GenBank/DDBJ whole genome shotgun (WGS) entry which is preliminary data.</text>
</comment>
<name>X1AS78_9ZZZZ</name>
<keyword evidence="1" id="KW-0472">Membrane</keyword>
<evidence type="ECO:0000313" key="2">
    <source>
        <dbReference type="EMBL" id="GAG85545.1"/>
    </source>
</evidence>
<sequence>MDPIKAMQAIMAPKLRVPTSPGKILAGYLLYKKKGIKTAIKGKVRRITSAEFHSNPQIKIKHNAIKQVPLLLFFLLDCLLLDMSNNLFYFYYYLNSKYY</sequence>
<keyword evidence="1" id="KW-1133">Transmembrane helix</keyword>